<dbReference type="EMBL" id="MFZH01000030">
    <property type="protein sequence ID" value="OGK18547.1"/>
    <property type="molecule type" value="Genomic_DNA"/>
</dbReference>
<dbReference type="PROSITE" id="PS50035">
    <property type="entry name" value="PLD"/>
    <property type="match status" value="2"/>
</dbReference>
<sequence>MNKYLYTPYEFITDLIDNIDRAHDTVWIQTMYFETGNHTKLLEKALIRARKRGVEVKIYIDWITEKYANGELDIFPSFSKVRRTSNKNTRHASRMMFELFEKNSIEVIFTNQPNTIQRIVPIVGRNHIKLFLVDQVGWIGGMNLGDKNFESIDLMVKMQNISVVQSLYNQFLKINSLSLSQDHMVTCDFENNLLVDKGLRGQSIIFKKALELTSHAQSNIIYISQFTPDSELLSNIIESAKQGINISIITSYKKDKVYSQFPFNCIYSYFIHKIKSYPNIKLVHKNQHVHAKLLIVDEKEVLFGSHNMTKLSVFLGTQELSLYSRDKELVTELTEYAHSLMV</sequence>
<dbReference type="Gene3D" id="3.30.870.10">
    <property type="entry name" value="Endonuclease Chain A"/>
    <property type="match status" value="2"/>
</dbReference>
<comment type="caution">
    <text evidence="2">The sequence shown here is derived from an EMBL/GenBank/DDBJ whole genome shotgun (WGS) entry which is preliminary data.</text>
</comment>
<dbReference type="AlphaFoldDB" id="A0A1F7GHU5"/>
<proteinExistence type="predicted"/>
<reference evidence="2 3" key="1">
    <citation type="journal article" date="2016" name="Nat. Commun.">
        <title>Thousands of microbial genomes shed light on interconnected biogeochemical processes in an aquifer system.</title>
        <authorList>
            <person name="Anantharaman K."/>
            <person name="Brown C.T."/>
            <person name="Hug L.A."/>
            <person name="Sharon I."/>
            <person name="Castelle C.J."/>
            <person name="Probst A.J."/>
            <person name="Thomas B.C."/>
            <person name="Singh A."/>
            <person name="Wilkins M.J."/>
            <person name="Karaoz U."/>
            <person name="Brodie E.L."/>
            <person name="Williams K.H."/>
            <person name="Hubbard S.S."/>
            <person name="Banfield J.F."/>
        </authorList>
    </citation>
    <scope>NUCLEOTIDE SEQUENCE [LARGE SCALE GENOMIC DNA]</scope>
</reference>
<dbReference type="SMART" id="SM00155">
    <property type="entry name" value="PLDc"/>
    <property type="match status" value="2"/>
</dbReference>
<evidence type="ECO:0000259" key="1">
    <source>
        <dbReference type="PROSITE" id="PS50035"/>
    </source>
</evidence>
<gene>
    <name evidence="2" type="ORF">A2799_03015</name>
</gene>
<dbReference type="PANTHER" id="PTHR21248:SF22">
    <property type="entry name" value="PHOSPHOLIPASE D"/>
    <property type="match status" value="1"/>
</dbReference>
<organism evidence="2 3">
    <name type="scientific">Candidatus Roizmanbacteria bacterium RIFCSPHIGHO2_01_FULL_39_24</name>
    <dbReference type="NCBI Taxonomy" id="1802032"/>
    <lineage>
        <taxon>Bacteria</taxon>
        <taxon>Candidatus Roizmaniibacteriota</taxon>
    </lineage>
</organism>
<dbReference type="Pfam" id="PF13091">
    <property type="entry name" value="PLDc_2"/>
    <property type="match status" value="2"/>
</dbReference>
<dbReference type="GO" id="GO:0032049">
    <property type="term" value="P:cardiolipin biosynthetic process"/>
    <property type="evidence" value="ECO:0007669"/>
    <property type="project" value="UniProtKB-ARBA"/>
</dbReference>
<dbReference type="PANTHER" id="PTHR21248">
    <property type="entry name" value="CARDIOLIPIN SYNTHASE"/>
    <property type="match status" value="1"/>
</dbReference>
<accession>A0A1F7GHU5</accession>
<evidence type="ECO:0000313" key="2">
    <source>
        <dbReference type="EMBL" id="OGK18547.1"/>
    </source>
</evidence>
<protein>
    <recommendedName>
        <fullName evidence="1">PLD phosphodiesterase domain-containing protein</fullName>
    </recommendedName>
</protein>
<evidence type="ECO:0000313" key="3">
    <source>
        <dbReference type="Proteomes" id="UP000176850"/>
    </source>
</evidence>
<name>A0A1F7GHU5_9BACT</name>
<dbReference type="Proteomes" id="UP000176850">
    <property type="component" value="Unassembled WGS sequence"/>
</dbReference>
<dbReference type="SUPFAM" id="SSF56024">
    <property type="entry name" value="Phospholipase D/nuclease"/>
    <property type="match status" value="2"/>
</dbReference>
<feature type="domain" description="PLD phosphodiesterase" evidence="1">
    <location>
        <begin position="122"/>
        <end position="148"/>
    </location>
</feature>
<feature type="domain" description="PLD phosphodiesterase" evidence="1">
    <location>
        <begin position="285"/>
        <end position="312"/>
    </location>
</feature>
<dbReference type="InterPro" id="IPR025202">
    <property type="entry name" value="PLD-like_dom"/>
</dbReference>
<dbReference type="GO" id="GO:0030572">
    <property type="term" value="F:phosphatidyltransferase activity"/>
    <property type="evidence" value="ECO:0007669"/>
    <property type="project" value="UniProtKB-ARBA"/>
</dbReference>
<dbReference type="InterPro" id="IPR001736">
    <property type="entry name" value="PLipase_D/transphosphatidylase"/>
</dbReference>